<accession>A0A6S6NY15</accession>
<dbReference type="EMBL" id="AP023287">
    <property type="protein sequence ID" value="BCI52253.1"/>
    <property type="molecule type" value="Genomic_DNA"/>
</dbReference>
<dbReference type="AlphaFoldDB" id="A0A6S6NY15"/>
<proteinExistence type="predicted"/>
<protein>
    <submittedName>
        <fullName evidence="1">Uncharacterized protein</fullName>
    </submittedName>
</protein>
<evidence type="ECO:0000313" key="2">
    <source>
        <dbReference type="Proteomes" id="UP000515734"/>
    </source>
</evidence>
<sequence length="230" mass="24923">MSAEEVPLLGEVRDALDSGHPLDLLGLVSMLILATTPVDPAVQQEMDAAPPSLDELVTAFVDMPVPETTALLAALGVMLSEGDAMRARCRQAVGERRHRVPSWLAELDRTTVHRAVRMTHALDDGEELLLGVRFADGQEMTCVVNIDRRKTSAINDAFFVPSPLDAVLTVAEAANTDPDTTFEGISRAEARADLHEALAQPLSLAALRDSDTWPSCRALVQWLSRLMPHG</sequence>
<reference evidence="1 2" key="1">
    <citation type="submission" date="2020-07" db="EMBL/GenBank/DDBJ databases">
        <title>Complete genome sequence of Mycolicibacterium litorale like strain isolated from cardiac implantable electronic device infection.</title>
        <authorList>
            <person name="Fukano H."/>
            <person name="Miyama H."/>
            <person name="Hoshino Y."/>
        </authorList>
    </citation>
    <scope>NUCLEOTIDE SEQUENCE [LARGE SCALE GENOMIC DNA]</scope>
    <source>
        <strain evidence="1 2">NIIDNTM18</strain>
    </source>
</reference>
<organism evidence="1 2">
    <name type="scientific">Mycolicibacterium litorale</name>
    <dbReference type="NCBI Taxonomy" id="758802"/>
    <lineage>
        <taxon>Bacteria</taxon>
        <taxon>Bacillati</taxon>
        <taxon>Actinomycetota</taxon>
        <taxon>Actinomycetes</taxon>
        <taxon>Mycobacteriales</taxon>
        <taxon>Mycobacteriaceae</taxon>
        <taxon>Mycolicibacterium</taxon>
    </lineage>
</organism>
<dbReference type="Proteomes" id="UP000515734">
    <property type="component" value="Chromosome"/>
</dbReference>
<gene>
    <name evidence="1" type="ORF">NIIDNTM18_15310</name>
</gene>
<dbReference type="RefSeq" id="WP_185295100.1">
    <property type="nucleotide sequence ID" value="NZ_AP023287.1"/>
</dbReference>
<name>A0A6S6NY15_9MYCO</name>
<evidence type="ECO:0000313" key="1">
    <source>
        <dbReference type="EMBL" id="BCI52253.1"/>
    </source>
</evidence>